<keyword evidence="4" id="KW-1185">Reference proteome</keyword>
<dbReference type="OrthoDB" id="10437249at2759"/>
<feature type="transmembrane region" description="Helical" evidence="2">
    <location>
        <begin position="109"/>
        <end position="131"/>
    </location>
</feature>
<name>A0A9W9ZZZ4_9CNID</name>
<comment type="caution">
    <text evidence="3">The sequence shown here is derived from an EMBL/GenBank/DDBJ whole genome shotgun (WGS) entry which is preliminary data.</text>
</comment>
<dbReference type="Gene3D" id="3.40.190.10">
    <property type="entry name" value="Periplasmic binding protein-like II"/>
    <property type="match status" value="2"/>
</dbReference>
<organism evidence="3 4">
    <name type="scientific">Desmophyllum pertusum</name>
    <dbReference type="NCBI Taxonomy" id="174260"/>
    <lineage>
        <taxon>Eukaryota</taxon>
        <taxon>Metazoa</taxon>
        <taxon>Cnidaria</taxon>
        <taxon>Anthozoa</taxon>
        <taxon>Hexacorallia</taxon>
        <taxon>Scleractinia</taxon>
        <taxon>Caryophylliina</taxon>
        <taxon>Caryophylliidae</taxon>
        <taxon>Desmophyllum</taxon>
    </lineage>
</organism>
<accession>A0A9W9ZZZ4</accession>
<evidence type="ECO:0000313" key="4">
    <source>
        <dbReference type="Proteomes" id="UP001163046"/>
    </source>
</evidence>
<protein>
    <submittedName>
        <fullName evidence="3">Uncharacterized protein</fullName>
    </submittedName>
</protein>
<evidence type="ECO:0000313" key="3">
    <source>
        <dbReference type="EMBL" id="KAJ7390278.1"/>
    </source>
</evidence>
<dbReference type="SUPFAM" id="SSF53850">
    <property type="entry name" value="Periplasmic binding protein-like II"/>
    <property type="match status" value="1"/>
</dbReference>
<dbReference type="Proteomes" id="UP001163046">
    <property type="component" value="Unassembled WGS sequence"/>
</dbReference>
<keyword evidence="1" id="KW-0175">Coiled coil</keyword>
<keyword evidence="2" id="KW-1133">Transmembrane helix</keyword>
<feature type="coiled-coil region" evidence="1">
    <location>
        <begin position="164"/>
        <end position="191"/>
    </location>
</feature>
<evidence type="ECO:0000256" key="1">
    <source>
        <dbReference type="SAM" id="Coils"/>
    </source>
</evidence>
<proteinExistence type="predicted"/>
<keyword evidence="2" id="KW-0472">Membrane</keyword>
<reference evidence="3" key="1">
    <citation type="submission" date="2023-01" db="EMBL/GenBank/DDBJ databases">
        <title>Genome assembly of the deep-sea coral Lophelia pertusa.</title>
        <authorList>
            <person name="Herrera S."/>
            <person name="Cordes E."/>
        </authorList>
    </citation>
    <scope>NUCLEOTIDE SEQUENCE</scope>
    <source>
        <strain evidence="3">USNM1676648</strain>
        <tissue evidence="3">Polyp</tissue>
    </source>
</reference>
<sequence length="220" mass="25583">MPMYNTIDEIVQALKTKEVDGMMLDRYTASYYQTRGKLESLLTVKKLELQRDVGVLFSKNRNDLAECLDVFRSNISRLVQTLTATIKLTQQKRTKNVSLFDHSSPFMKMVMYTSLGILLTLVFLGTLYDLLMRRNWARCKQDARISEAVNEGTTAKRQTILNDLKVARGLLLQMQEHFNELEAEVSKLSLNDNFNYQQQQTLFFTPQVTKSIYNNWTEKK</sequence>
<evidence type="ECO:0000256" key="2">
    <source>
        <dbReference type="SAM" id="Phobius"/>
    </source>
</evidence>
<dbReference type="AlphaFoldDB" id="A0A9W9ZZZ4"/>
<gene>
    <name evidence="3" type="ORF">OS493_026153</name>
</gene>
<keyword evidence="2" id="KW-0812">Transmembrane</keyword>
<dbReference type="EMBL" id="MU825418">
    <property type="protein sequence ID" value="KAJ7390278.1"/>
    <property type="molecule type" value="Genomic_DNA"/>
</dbReference>